<evidence type="ECO:0000313" key="2">
    <source>
        <dbReference type="EMBL" id="KGN02508.1"/>
    </source>
</evidence>
<protein>
    <recommendedName>
        <fullName evidence="4">DUF3139 domain-containing protein</fullName>
    </recommendedName>
</protein>
<keyword evidence="1" id="KW-0812">Transmembrane</keyword>
<dbReference type="Pfam" id="PF11337">
    <property type="entry name" value="DUF3139"/>
    <property type="match status" value="1"/>
</dbReference>
<sequence>MKKYIFILIMIISIGFSLFLGSKLYFLGNQTERDKILSATVWQLSKEGYKENEIENIRVMYDPIKGGNIPYEVYVTFKKDTSTEQIYSWSNEDKKEIKNLMAP</sequence>
<name>A0AA89CS78_CLONO</name>
<dbReference type="AlphaFoldDB" id="A0AA89CS78"/>
<dbReference type="Proteomes" id="UP000030016">
    <property type="component" value="Unassembled WGS sequence"/>
</dbReference>
<organism evidence="2 3">
    <name type="scientific">Clostridium novyi A str. 4570</name>
    <dbReference type="NCBI Taxonomy" id="1444290"/>
    <lineage>
        <taxon>Bacteria</taxon>
        <taxon>Bacillati</taxon>
        <taxon>Bacillota</taxon>
        <taxon>Clostridia</taxon>
        <taxon>Eubacteriales</taxon>
        <taxon>Clostridiaceae</taxon>
        <taxon>Clostridium</taxon>
    </lineage>
</organism>
<reference evidence="2 3" key="1">
    <citation type="submission" date="2014-01" db="EMBL/GenBank/DDBJ databases">
        <title>Plasmidome dynamics in the species complex Clostridium novyi sensu lato converts strains of independent lineages into distinctly different pathogens.</title>
        <authorList>
            <person name="Skarin H."/>
            <person name="Segerman B."/>
        </authorList>
    </citation>
    <scope>NUCLEOTIDE SEQUENCE [LARGE SCALE GENOMIC DNA]</scope>
    <source>
        <strain evidence="2 3">4570</strain>
    </source>
</reference>
<accession>A0AA89CS78</accession>
<evidence type="ECO:0000313" key="3">
    <source>
        <dbReference type="Proteomes" id="UP000030016"/>
    </source>
</evidence>
<dbReference type="RefSeq" id="WP_039249549.1">
    <property type="nucleotide sequence ID" value="NZ_JDRX01000008.1"/>
</dbReference>
<keyword evidence="1" id="KW-0472">Membrane</keyword>
<evidence type="ECO:0008006" key="4">
    <source>
        <dbReference type="Google" id="ProtNLM"/>
    </source>
</evidence>
<keyword evidence="1" id="KW-1133">Transmembrane helix</keyword>
<dbReference type="EMBL" id="JDRX01000008">
    <property type="protein sequence ID" value="KGN02508.1"/>
    <property type="molecule type" value="Genomic_DNA"/>
</dbReference>
<feature type="transmembrane region" description="Helical" evidence="1">
    <location>
        <begin position="6"/>
        <end position="26"/>
    </location>
</feature>
<gene>
    <name evidence="2" type="ORF">Z969_05350</name>
</gene>
<comment type="caution">
    <text evidence="2">The sequence shown here is derived from an EMBL/GenBank/DDBJ whole genome shotgun (WGS) entry which is preliminary data.</text>
</comment>
<dbReference type="InterPro" id="IPR021486">
    <property type="entry name" value="DUF3139"/>
</dbReference>
<proteinExistence type="predicted"/>
<evidence type="ECO:0000256" key="1">
    <source>
        <dbReference type="SAM" id="Phobius"/>
    </source>
</evidence>